<evidence type="ECO:0000256" key="3">
    <source>
        <dbReference type="ARBA" id="ARBA00022737"/>
    </source>
</evidence>
<feature type="domain" description="BIG2" evidence="10">
    <location>
        <begin position="1339"/>
        <end position="1422"/>
    </location>
</feature>
<dbReference type="InterPro" id="IPR036852">
    <property type="entry name" value="Peptidase_S8/S53_dom_sf"/>
</dbReference>
<dbReference type="InterPro" id="IPR008969">
    <property type="entry name" value="CarboxyPept-like_regulatory"/>
</dbReference>
<feature type="repeat" description="Cell wall-binding" evidence="7">
    <location>
        <begin position="1487"/>
        <end position="1506"/>
    </location>
</feature>
<dbReference type="RefSeq" id="WP_066095777.1">
    <property type="nucleotide sequence ID" value="NZ_CP126114.1"/>
</dbReference>
<feature type="repeat" description="Cell wall-binding" evidence="7">
    <location>
        <begin position="1507"/>
        <end position="1526"/>
    </location>
</feature>
<dbReference type="InterPro" id="IPR000209">
    <property type="entry name" value="Peptidase_S8/S53_dom"/>
</dbReference>
<gene>
    <name evidence="11" type="ORF">QNH39_02920</name>
</gene>
<dbReference type="SUPFAM" id="SSF49899">
    <property type="entry name" value="Concanavalin A-like lectins/glucanases"/>
    <property type="match status" value="1"/>
</dbReference>
<organism evidence="11 12">
    <name type="scientific">Neobacillus novalis</name>
    <dbReference type="NCBI Taxonomy" id="220687"/>
    <lineage>
        <taxon>Bacteria</taxon>
        <taxon>Bacillati</taxon>
        <taxon>Bacillota</taxon>
        <taxon>Bacilli</taxon>
        <taxon>Bacillales</taxon>
        <taxon>Bacillaceae</taxon>
        <taxon>Neobacillus</taxon>
    </lineage>
</organism>
<keyword evidence="2 8" id="KW-0645">Protease</keyword>
<dbReference type="SMART" id="SM00635">
    <property type="entry name" value="BID_2"/>
    <property type="match status" value="2"/>
</dbReference>
<accession>A0AA95MR45</accession>
<dbReference type="EMBL" id="CP126114">
    <property type="protein sequence ID" value="WHY86844.1"/>
    <property type="molecule type" value="Genomic_DNA"/>
</dbReference>
<dbReference type="Proteomes" id="UP001178288">
    <property type="component" value="Chromosome"/>
</dbReference>
<evidence type="ECO:0000256" key="5">
    <source>
        <dbReference type="ARBA" id="ARBA00022825"/>
    </source>
</evidence>
<keyword evidence="9" id="KW-0732">Signal</keyword>
<dbReference type="KEGG" id="nnv:QNH39_02920"/>
<feature type="repeat" description="Cell wall-binding" evidence="7">
    <location>
        <begin position="1447"/>
        <end position="1466"/>
    </location>
</feature>
<evidence type="ECO:0000313" key="11">
    <source>
        <dbReference type="EMBL" id="WHY86844.1"/>
    </source>
</evidence>
<dbReference type="PROSITE" id="PS51892">
    <property type="entry name" value="SUBTILASE"/>
    <property type="match status" value="1"/>
</dbReference>
<feature type="repeat" description="Cell wall-binding" evidence="7">
    <location>
        <begin position="1587"/>
        <end position="1606"/>
    </location>
</feature>
<feature type="domain" description="BIG2" evidence="10">
    <location>
        <begin position="1251"/>
        <end position="1334"/>
    </location>
</feature>
<evidence type="ECO:0000256" key="1">
    <source>
        <dbReference type="ARBA" id="ARBA00011073"/>
    </source>
</evidence>
<evidence type="ECO:0000256" key="6">
    <source>
        <dbReference type="PIRSR" id="PIRSR615500-1"/>
    </source>
</evidence>
<dbReference type="PRINTS" id="PR00723">
    <property type="entry name" value="SUBTILISIN"/>
</dbReference>
<dbReference type="Gene3D" id="3.40.50.200">
    <property type="entry name" value="Peptidase S8/S53 domain"/>
    <property type="match status" value="1"/>
</dbReference>
<feature type="chain" id="PRO_5041700249" evidence="9">
    <location>
        <begin position="26"/>
        <end position="1608"/>
    </location>
</feature>
<dbReference type="PANTHER" id="PTHR43806:SF67">
    <property type="entry name" value="EGF-LIKE DOMAIN-CONTAINING PROTEIN"/>
    <property type="match status" value="1"/>
</dbReference>
<dbReference type="GO" id="GO:0004252">
    <property type="term" value="F:serine-type endopeptidase activity"/>
    <property type="evidence" value="ECO:0007669"/>
    <property type="project" value="UniProtKB-UniRule"/>
</dbReference>
<name>A0AA95MR45_9BACI</name>
<keyword evidence="12" id="KW-1185">Reference proteome</keyword>
<dbReference type="Pfam" id="PF19127">
    <property type="entry name" value="Choline_bind_3"/>
    <property type="match status" value="4"/>
</dbReference>
<proteinExistence type="inferred from homology"/>
<feature type="repeat" description="Cell wall-binding" evidence="7">
    <location>
        <begin position="1547"/>
        <end position="1566"/>
    </location>
</feature>
<dbReference type="InterPro" id="IPR010259">
    <property type="entry name" value="S8pro/Inhibitor_I9"/>
</dbReference>
<feature type="repeat" description="Cell wall-binding" evidence="7">
    <location>
        <begin position="1427"/>
        <end position="1446"/>
    </location>
</feature>
<dbReference type="NCBIfam" id="NF038128">
    <property type="entry name" value="choice_anch_J"/>
    <property type="match status" value="1"/>
</dbReference>
<keyword evidence="4 8" id="KW-0378">Hydrolase</keyword>
<dbReference type="InterPro" id="IPR018337">
    <property type="entry name" value="Cell_wall/Cho-bd_repeat"/>
</dbReference>
<dbReference type="InterPro" id="IPR015500">
    <property type="entry name" value="Peptidase_S8_subtilisin-rel"/>
</dbReference>
<dbReference type="InterPro" id="IPR013320">
    <property type="entry name" value="ConA-like_dom_sf"/>
</dbReference>
<feature type="repeat" description="Cell wall-binding" evidence="7">
    <location>
        <begin position="1567"/>
        <end position="1586"/>
    </location>
</feature>
<dbReference type="Pfam" id="PF13620">
    <property type="entry name" value="CarboxypepD_reg"/>
    <property type="match status" value="1"/>
</dbReference>
<dbReference type="InterPro" id="IPR050131">
    <property type="entry name" value="Peptidase_S8_subtilisin-like"/>
</dbReference>
<evidence type="ECO:0000256" key="8">
    <source>
        <dbReference type="PROSITE-ProRule" id="PRU01240"/>
    </source>
</evidence>
<dbReference type="InterPro" id="IPR003343">
    <property type="entry name" value="Big_2"/>
</dbReference>
<evidence type="ECO:0000256" key="7">
    <source>
        <dbReference type="PROSITE-ProRule" id="PRU00591"/>
    </source>
</evidence>
<protein>
    <submittedName>
        <fullName evidence="11">S8 family serine peptidase</fullName>
    </submittedName>
</protein>
<evidence type="ECO:0000313" key="12">
    <source>
        <dbReference type="Proteomes" id="UP001178288"/>
    </source>
</evidence>
<dbReference type="Pfam" id="PF00082">
    <property type="entry name" value="Peptidase_S8"/>
    <property type="match status" value="1"/>
</dbReference>
<feature type="active site" description="Charge relay system" evidence="6 8">
    <location>
        <position position="220"/>
    </location>
</feature>
<dbReference type="PROSITE" id="PS51170">
    <property type="entry name" value="CW"/>
    <property type="match status" value="9"/>
</dbReference>
<dbReference type="Gene3D" id="2.20.120.10">
    <property type="entry name" value="Multimodular pneumococcal cell wall endolysin, domain 3"/>
    <property type="match status" value="1"/>
</dbReference>
<dbReference type="SUPFAM" id="SSF49464">
    <property type="entry name" value="Carboxypeptidase regulatory domain-like"/>
    <property type="match status" value="2"/>
</dbReference>
<reference evidence="11" key="1">
    <citation type="submission" date="2023-05" db="EMBL/GenBank/DDBJ databases">
        <title>Comparative genomics of Bacillaceae isolates and their secondary metabolite potential.</title>
        <authorList>
            <person name="Song L."/>
            <person name="Nielsen L.J."/>
            <person name="Mohite O."/>
            <person name="Xu X."/>
            <person name="Weber T."/>
            <person name="Kovacs A.T."/>
        </authorList>
    </citation>
    <scope>NUCLEOTIDE SEQUENCE</scope>
    <source>
        <strain evidence="11">XLM17</strain>
    </source>
</reference>
<dbReference type="PANTHER" id="PTHR43806">
    <property type="entry name" value="PEPTIDASE S8"/>
    <property type="match status" value="1"/>
</dbReference>
<dbReference type="Gene3D" id="2.60.40.1080">
    <property type="match status" value="2"/>
</dbReference>
<dbReference type="SUPFAM" id="SSF69360">
    <property type="entry name" value="Cell wall binding repeat"/>
    <property type="match status" value="1"/>
</dbReference>
<feature type="repeat" description="Cell wall-binding" evidence="7">
    <location>
        <begin position="1467"/>
        <end position="1486"/>
    </location>
</feature>
<evidence type="ECO:0000256" key="2">
    <source>
        <dbReference type="ARBA" id="ARBA00022670"/>
    </source>
</evidence>
<sequence length="1608" mass="175711">MRRTKRFWAKACMLLLALVMTLSMALPTNSLASSVIPADMSSAKGEVIDAKLVKKFEKDEFARFIVVLRDQADTEKIALSAKQSSVKKSISQKEMKANVQKAVVQGLQDKAKLSQKGINLQLKEEKASGKIKEFHNFFIINGIAVTGTKEAAAKLAELPEVKAILLDEKQTLEPIKKEEQSAKLQADESGPVEWNIDRVGAPEVWERGITGEGTVVANIDSGVAVSHPALKTKYRGYDPNNPDKLSHTFNWYDAIHKIGSPVDSDGHGTHTMGTMVGQEPGGQNQIGVAPDAKWIAARAFANDESYDSYIIQAAEWVLAPTDEKGVPHPEMAPDVVNNSWGGRPINNDWFRPLVQAWRSVGIFPVFSVGNTDFFNPVAMPGSASSPANYPESFAVGATTNTDELASFSLRGPTERGDVKPDISAPGVGIRSSLPGATWNTFEYGSYNGTSMAAPHIAAAALLLKQADPALSLTQIEDILKLTAVTKTDENYPEAPNNGYGYGIVNVNAAVTAVEQGIGKIKGQVVGPGNDTEAPTYVQDARQVVYEGLNAPFSIQAMDNISVNQVSLHVRYVDASEAAFNAERYAGDYRNGLYEAIIPAEAVKGSTITYWWTIQDFSGNQVKTAEAKVSVKDGIRAGYFEDFEGFPEGWSSYGINNSWEWGVPTYGPKTPPPSGKNVIATNLRGQTEMFSNMTLMMPPVIVEGETQLRFKQWYNMGFWDYGTVFATADGKTWDKVYQITRNNDNWHEVGIDLSKYAGKKITIAFNLQTDDGKVPGWYLDDIQLVASTPAGGADHEIYKEIKLNSEAFKNPVYPLMDFHKTDRESQNAALLPVDAAIKVLETDWKTMSNPQNGEFVIDHPPGKYTVEVQAYGYKPQTQKVTVSSKGEVNPKITLEPLPRQTISGTVTDTSGKALKDATILLLEDEKAEPGHSGENGDYQLKAYEGSYTVKVFAKDHYSKTLTINVKPGKNLERDIQLSPFINKESGEIKYDNGSYNKNLVMGNAGSGFAVKMSLKDGETSAKLKGAKLQFWAGHIPVPGGDDILISVYDAKGKNGAPGNKLAGPIKAKAQRNLSKWTEVDLSNLGLVVKDDFYIAYLQADDYPYVPGFVSDGDKKNWAGRSWDYFGGQWFKADQSVGNYMIRAVVDYGAQEPFQYAKAILKTTETSGDAPFDIKVKVQEGSEEVASVDYQLSSNADPDAAGTWKNVNIPSYGGDFTTTVNDVGTWYLHAKVKDKAGNEEITSFGPFEVKEAVTTELEVTPASLDMRVGATEKLTVKSIKTQGDKVTETDVTELADYSGFNAKIIKVEKGKITALSAGETSITIKFGEHSKTVTAKVEPEASTTLSVSPASLELKKGNTSQLTVKSIETIGDKVTETDVTNLANYSGFDSKIVKVEKGIVTALATGSTSITISYGADKATVLIVVGADKHGWQKENGQWYYYDANGNPVTGWLNEGEKWYYMNEKGIMQTGWKYVGGSWYYLASSGAMQTGWLNSGGTWYYLAKSGAMQTGWLNSGGTWYYLAKSGAMQTGWLNSGGTWYYLAKSGAMQTGWLNSGGTWYYLAKSGAMKTGWLLDGSNWYYLQNSGAMITGWFTINGKRYFFNQNGKWVK</sequence>
<keyword evidence="3" id="KW-0677">Repeat</keyword>
<feature type="active site" description="Charge relay system" evidence="6 8">
    <location>
        <position position="450"/>
    </location>
</feature>
<feature type="signal peptide" evidence="9">
    <location>
        <begin position="1"/>
        <end position="25"/>
    </location>
</feature>
<dbReference type="PROSITE" id="PS00138">
    <property type="entry name" value="SUBTILASE_SER"/>
    <property type="match status" value="1"/>
</dbReference>
<evidence type="ECO:0000256" key="9">
    <source>
        <dbReference type="SAM" id="SignalP"/>
    </source>
</evidence>
<dbReference type="Pfam" id="PF05922">
    <property type="entry name" value="Inhibitor_I9"/>
    <property type="match status" value="1"/>
</dbReference>
<evidence type="ECO:0000256" key="4">
    <source>
        <dbReference type="ARBA" id="ARBA00022801"/>
    </source>
</evidence>
<dbReference type="InterPro" id="IPR023828">
    <property type="entry name" value="Peptidase_S8_Ser-AS"/>
</dbReference>
<dbReference type="GO" id="GO:0006508">
    <property type="term" value="P:proteolysis"/>
    <property type="evidence" value="ECO:0007669"/>
    <property type="project" value="UniProtKB-KW"/>
</dbReference>
<feature type="repeat" description="Cell wall-binding" evidence="7">
    <location>
        <begin position="1527"/>
        <end position="1546"/>
    </location>
</feature>
<dbReference type="Gene3D" id="2.10.270.10">
    <property type="entry name" value="Cholin Binding"/>
    <property type="match status" value="3"/>
</dbReference>
<dbReference type="Gene3D" id="2.60.40.1120">
    <property type="entry name" value="Carboxypeptidase-like, regulatory domain"/>
    <property type="match status" value="2"/>
</dbReference>
<dbReference type="SUPFAM" id="SSF52743">
    <property type="entry name" value="Subtilisin-like"/>
    <property type="match status" value="1"/>
</dbReference>
<keyword evidence="5 8" id="KW-0720">Serine protease</keyword>
<evidence type="ECO:0000259" key="10">
    <source>
        <dbReference type="SMART" id="SM00635"/>
    </source>
</evidence>
<comment type="similarity">
    <text evidence="1 8">Belongs to the peptidase S8 family.</text>
</comment>
<feature type="active site" description="Charge relay system" evidence="6 8">
    <location>
        <position position="267"/>
    </location>
</feature>